<keyword evidence="4" id="KW-1185">Reference proteome</keyword>
<gene>
    <name evidence="3" type="ORF">L5515_014819</name>
</gene>
<dbReference type="Pfam" id="PF00328">
    <property type="entry name" value="His_Phos_2"/>
    <property type="match status" value="2"/>
</dbReference>
<evidence type="ECO:0000313" key="3">
    <source>
        <dbReference type="EMBL" id="UMM19022.1"/>
    </source>
</evidence>
<evidence type="ECO:0008006" key="5">
    <source>
        <dbReference type="Google" id="ProtNLM"/>
    </source>
</evidence>
<dbReference type="InterPro" id="IPR000560">
    <property type="entry name" value="His_Pase_clade-2"/>
</dbReference>
<reference evidence="3 4" key="1">
    <citation type="submission" date="2022-04" db="EMBL/GenBank/DDBJ databases">
        <title>Chromosome-level reference genomes for two strains of Caenorhabditis briggsae: an improved platform for comparative genomics.</title>
        <authorList>
            <person name="Stevens L."/>
            <person name="Andersen E."/>
        </authorList>
    </citation>
    <scope>NUCLEOTIDE SEQUENCE [LARGE SCALE GENOMIC DNA]</scope>
    <source>
        <strain evidence="3">VX34</strain>
        <tissue evidence="3">Whole-organism</tissue>
    </source>
</reference>
<dbReference type="CDD" id="cd07061">
    <property type="entry name" value="HP_HAP_like"/>
    <property type="match status" value="2"/>
</dbReference>
<comment type="similarity">
    <text evidence="1">Belongs to the histidine acid phosphatase family.</text>
</comment>
<evidence type="ECO:0000256" key="2">
    <source>
        <dbReference type="SAM" id="SignalP"/>
    </source>
</evidence>
<keyword evidence="2" id="KW-0732">Signal</keyword>
<dbReference type="InterPro" id="IPR050645">
    <property type="entry name" value="Histidine_acid_phosphatase"/>
</dbReference>
<dbReference type="PANTHER" id="PTHR11567:SF206">
    <property type="entry name" value="HISTIDINE ACID PHOSPHATASE-RELATED"/>
    <property type="match status" value="1"/>
</dbReference>
<feature type="chain" id="PRO_5041977550" description="Acid phosphatase" evidence="2">
    <location>
        <begin position="17"/>
        <end position="827"/>
    </location>
</feature>
<dbReference type="SUPFAM" id="SSF53254">
    <property type="entry name" value="Phosphoglycerate mutase-like"/>
    <property type="match status" value="2"/>
</dbReference>
<name>A0AAE9J8I6_CAEBR</name>
<sequence>MFIALLLSVRIISILSITEEDFDLVFVQALWRHGNRAAQYPYLNDKFAENDWNSIGSGIGQLTYKGVRQHIDLGESIRKRYIESGFLPEIFDEEVVVFRSTNRNRTILSAKANFLGMYPKKNGEEIKLPIIVLENYGNDCINNVMCKCPRRDILQNLAKDLDEYKEVVEDQSTISLFSKLSKVAGETIHAENFWRLPDTLRCEKQNFPDSFEQRTPCYSEELLEEMEALNTKINRFTSGLYASPEKPNRLDIGKEIRKLRCGPLISDIFGRMLQKLDCIYFQNRAGRSSGCSEKTWKMKYYAYSSHDMTLYSLLTAMGLEDLTSMEIGSWPSYASSLFVELFIRKQDKNPYFRIIYRNPSSSYAPTEFFNLTPLIPKCHESSFCHLNILENVFKEFNIGMPIWRHGDRSPDGHLNNDPVDPMRWIKGGGGYGQLTPEGMEQQFILGKKLRDLYIETGFLHNFYDSQQIYIRSTDVNRTINSAISNMLGMFSSSSSRPGVDYPDIEGWPRGFMPVPIHSSGPANQDCVANAFCSCKRRNALLEIAHEGEQFQNYIHSEPYIRITSQVSELFNNTFTWDNLWKVHDAVMIQLIHFPEAVHNQSWFSENFFEELEELERPSKAFVSGLYDPPIVKGINVRREILKTRGGSLINDISGRMRTKSTCARNSLKCDSYHENLKYFAYSTHDHTVYALLAILGLESIVDGPEKYGEWPDYASDILIELFHNSTDRSPYFRILYQKNINHTFEVITPQIKKCEHRQFCSLNVFEHYAKEFRPDRPIQEFCQTPPGEDNRIATWINNNLLRRTEPSSASYNFEINLISLILLLIIT</sequence>
<dbReference type="AlphaFoldDB" id="A0AAE9J8I6"/>
<evidence type="ECO:0000256" key="1">
    <source>
        <dbReference type="ARBA" id="ARBA00005375"/>
    </source>
</evidence>
<dbReference type="InterPro" id="IPR029033">
    <property type="entry name" value="His_PPase_superfam"/>
</dbReference>
<evidence type="ECO:0000313" key="4">
    <source>
        <dbReference type="Proteomes" id="UP000829354"/>
    </source>
</evidence>
<dbReference type="EMBL" id="CP092621">
    <property type="protein sequence ID" value="UMM19022.1"/>
    <property type="molecule type" value="Genomic_DNA"/>
</dbReference>
<dbReference type="Proteomes" id="UP000829354">
    <property type="component" value="Chromosome II"/>
</dbReference>
<accession>A0AAE9J8I6</accession>
<organism evidence="3 4">
    <name type="scientific">Caenorhabditis briggsae</name>
    <dbReference type="NCBI Taxonomy" id="6238"/>
    <lineage>
        <taxon>Eukaryota</taxon>
        <taxon>Metazoa</taxon>
        <taxon>Ecdysozoa</taxon>
        <taxon>Nematoda</taxon>
        <taxon>Chromadorea</taxon>
        <taxon>Rhabditida</taxon>
        <taxon>Rhabditina</taxon>
        <taxon>Rhabditomorpha</taxon>
        <taxon>Rhabditoidea</taxon>
        <taxon>Rhabditidae</taxon>
        <taxon>Peloderinae</taxon>
        <taxon>Caenorhabditis</taxon>
    </lineage>
</organism>
<proteinExistence type="inferred from homology"/>
<dbReference type="GO" id="GO:0016791">
    <property type="term" value="F:phosphatase activity"/>
    <property type="evidence" value="ECO:0007669"/>
    <property type="project" value="UniProtKB-ARBA"/>
</dbReference>
<feature type="signal peptide" evidence="2">
    <location>
        <begin position="1"/>
        <end position="16"/>
    </location>
</feature>
<protein>
    <recommendedName>
        <fullName evidence="5">Acid phosphatase</fullName>
    </recommendedName>
</protein>
<dbReference type="PANTHER" id="PTHR11567">
    <property type="entry name" value="ACID PHOSPHATASE-RELATED"/>
    <property type="match status" value="1"/>
</dbReference>
<dbReference type="Gene3D" id="3.40.50.1240">
    <property type="entry name" value="Phosphoglycerate mutase-like"/>
    <property type="match status" value="2"/>
</dbReference>